<comment type="caution">
    <text evidence="1">The sequence shown here is derived from an EMBL/GenBank/DDBJ whole genome shotgun (WGS) entry which is preliminary data.</text>
</comment>
<dbReference type="AlphaFoldDB" id="L8JWY2"/>
<accession>L8JWY2</accession>
<evidence type="ECO:0000313" key="2">
    <source>
        <dbReference type="Proteomes" id="UP000011135"/>
    </source>
</evidence>
<name>L8JWY2_9BACT</name>
<dbReference type="EMBL" id="AMZN01000007">
    <property type="protein sequence ID" value="ELR73270.1"/>
    <property type="molecule type" value="Genomic_DNA"/>
</dbReference>
<proteinExistence type="predicted"/>
<reference evidence="1 2" key="1">
    <citation type="submission" date="2012-12" db="EMBL/GenBank/DDBJ databases">
        <title>Genome assembly of Fulvivirga imtechensis AK7.</title>
        <authorList>
            <person name="Nupur N."/>
            <person name="Khatri I."/>
            <person name="Kumar R."/>
            <person name="Subramanian S."/>
            <person name="Pinnaka A."/>
        </authorList>
    </citation>
    <scope>NUCLEOTIDE SEQUENCE [LARGE SCALE GENOMIC DNA]</scope>
    <source>
        <strain evidence="1 2">AK7</strain>
    </source>
</reference>
<dbReference type="Proteomes" id="UP000011135">
    <property type="component" value="Unassembled WGS sequence"/>
</dbReference>
<sequence length="43" mass="5155">MRKWLRHSGYTKAMLEFFHEDSPQESFGPLGFVTFVPRQKVRI</sequence>
<organism evidence="1 2">
    <name type="scientific">Fulvivirga imtechensis AK7</name>
    <dbReference type="NCBI Taxonomy" id="1237149"/>
    <lineage>
        <taxon>Bacteria</taxon>
        <taxon>Pseudomonadati</taxon>
        <taxon>Bacteroidota</taxon>
        <taxon>Cytophagia</taxon>
        <taxon>Cytophagales</taxon>
        <taxon>Fulvivirgaceae</taxon>
        <taxon>Fulvivirga</taxon>
    </lineage>
</organism>
<keyword evidence="2" id="KW-1185">Reference proteome</keyword>
<evidence type="ECO:0000313" key="1">
    <source>
        <dbReference type="EMBL" id="ELR73270.1"/>
    </source>
</evidence>
<protein>
    <submittedName>
        <fullName evidence="1">Uncharacterized protein</fullName>
    </submittedName>
</protein>
<gene>
    <name evidence="1" type="ORF">C900_04781</name>
</gene>